<accession>A0A0A8YGU7</accession>
<evidence type="ECO:0000313" key="1">
    <source>
        <dbReference type="EMBL" id="JAD25569.1"/>
    </source>
</evidence>
<reference evidence="1" key="1">
    <citation type="submission" date="2014-09" db="EMBL/GenBank/DDBJ databases">
        <authorList>
            <person name="Magalhaes I.L.F."/>
            <person name="Oliveira U."/>
            <person name="Santos F.R."/>
            <person name="Vidigal T.H.D.A."/>
            <person name="Brescovit A.D."/>
            <person name="Santos A.J."/>
        </authorList>
    </citation>
    <scope>NUCLEOTIDE SEQUENCE</scope>
    <source>
        <tissue evidence="1">Shoot tissue taken approximately 20 cm above the soil surface</tissue>
    </source>
</reference>
<sequence length="116" mass="12900">MQVRLLIQSHASPSLDSIAGKEGNHPVHQCQRLVALRLVEEEHMLLALGLQPLHRSTPPALLHRTVVRRSSCPRVVVSVGRADKQLSACHLLQARRSIGHGIQPRIVQPFCAVRTY</sequence>
<dbReference type="EMBL" id="GBRH01272326">
    <property type="protein sequence ID" value="JAD25569.1"/>
    <property type="molecule type" value="Transcribed_RNA"/>
</dbReference>
<protein>
    <submittedName>
        <fullName evidence="1">Uncharacterized protein</fullName>
    </submittedName>
</protein>
<proteinExistence type="predicted"/>
<organism evidence="1">
    <name type="scientific">Arundo donax</name>
    <name type="common">Giant reed</name>
    <name type="synonym">Donax arundinaceus</name>
    <dbReference type="NCBI Taxonomy" id="35708"/>
    <lineage>
        <taxon>Eukaryota</taxon>
        <taxon>Viridiplantae</taxon>
        <taxon>Streptophyta</taxon>
        <taxon>Embryophyta</taxon>
        <taxon>Tracheophyta</taxon>
        <taxon>Spermatophyta</taxon>
        <taxon>Magnoliopsida</taxon>
        <taxon>Liliopsida</taxon>
        <taxon>Poales</taxon>
        <taxon>Poaceae</taxon>
        <taxon>PACMAD clade</taxon>
        <taxon>Arundinoideae</taxon>
        <taxon>Arundineae</taxon>
        <taxon>Arundo</taxon>
    </lineage>
</organism>
<reference evidence="1" key="2">
    <citation type="journal article" date="2015" name="Data Brief">
        <title>Shoot transcriptome of the giant reed, Arundo donax.</title>
        <authorList>
            <person name="Barrero R.A."/>
            <person name="Guerrero F.D."/>
            <person name="Moolhuijzen P."/>
            <person name="Goolsby J.A."/>
            <person name="Tidwell J."/>
            <person name="Bellgard S.E."/>
            <person name="Bellgard M.I."/>
        </authorList>
    </citation>
    <scope>NUCLEOTIDE SEQUENCE</scope>
    <source>
        <tissue evidence="1">Shoot tissue taken approximately 20 cm above the soil surface</tissue>
    </source>
</reference>
<name>A0A0A8YGU7_ARUDO</name>
<dbReference type="AlphaFoldDB" id="A0A0A8YGU7"/>